<dbReference type="OrthoDB" id="10030561at2759"/>
<gene>
    <name evidence="2" type="ORF">GPM918_LOCUS23330</name>
    <name evidence="3" type="ORF">SRO942_LOCUS23326</name>
</gene>
<accession>A0A814VVT9</accession>
<dbReference type="Proteomes" id="UP000681722">
    <property type="component" value="Unassembled WGS sequence"/>
</dbReference>
<keyword evidence="4" id="KW-1185">Reference proteome</keyword>
<feature type="transmembrane region" description="Helical" evidence="1">
    <location>
        <begin position="79"/>
        <end position="100"/>
    </location>
</feature>
<feature type="transmembrane region" description="Helical" evidence="1">
    <location>
        <begin position="188"/>
        <end position="213"/>
    </location>
</feature>
<organism evidence="2 4">
    <name type="scientific">Didymodactylos carnosus</name>
    <dbReference type="NCBI Taxonomy" id="1234261"/>
    <lineage>
        <taxon>Eukaryota</taxon>
        <taxon>Metazoa</taxon>
        <taxon>Spiralia</taxon>
        <taxon>Gnathifera</taxon>
        <taxon>Rotifera</taxon>
        <taxon>Eurotatoria</taxon>
        <taxon>Bdelloidea</taxon>
        <taxon>Philodinida</taxon>
        <taxon>Philodinidae</taxon>
        <taxon>Didymodactylos</taxon>
    </lineage>
</organism>
<dbReference type="AlphaFoldDB" id="A0A814VVT9"/>
<comment type="caution">
    <text evidence="2">The sequence shown here is derived from an EMBL/GenBank/DDBJ whole genome shotgun (WGS) entry which is preliminary data.</text>
</comment>
<keyword evidence="1" id="KW-0812">Transmembrane</keyword>
<feature type="transmembrane region" description="Helical" evidence="1">
    <location>
        <begin position="257"/>
        <end position="280"/>
    </location>
</feature>
<feature type="transmembrane region" description="Helical" evidence="1">
    <location>
        <begin position="45"/>
        <end position="67"/>
    </location>
</feature>
<evidence type="ECO:0000313" key="4">
    <source>
        <dbReference type="Proteomes" id="UP000663829"/>
    </source>
</evidence>
<feature type="transmembrane region" description="Helical" evidence="1">
    <location>
        <begin position="286"/>
        <end position="305"/>
    </location>
</feature>
<evidence type="ECO:0000256" key="1">
    <source>
        <dbReference type="SAM" id="Phobius"/>
    </source>
</evidence>
<evidence type="ECO:0000313" key="2">
    <source>
        <dbReference type="EMBL" id="CAF1193476.1"/>
    </source>
</evidence>
<dbReference type="EMBL" id="CAJNOQ010008297">
    <property type="protein sequence ID" value="CAF1193476.1"/>
    <property type="molecule type" value="Genomic_DNA"/>
</dbReference>
<proteinExistence type="predicted"/>
<evidence type="ECO:0000313" key="3">
    <source>
        <dbReference type="EMBL" id="CAF3957690.1"/>
    </source>
</evidence>
<keyword evidence="1" id="KW-1133">Transmembrane helix</keyword>
<dbReference type="Proteomes" id="UP000663829">
    <property type="component" value="Unassembled WGS sequence"/>
</dbReference>
<feature type="transmembrane region" description="Helical" evidence="1">
    <location>
        <begin position="112"/>
        <end position="136"/>
    </location>
</feature>
<feature type="transmembrane region" description="Helical" evidence="1">
    <location>
        <begin position="12"/>
        <end position="33"/>
    </location>
</feature>
<keyword evidence="1" id="KW-0472">Membrane</keyword>
<sequence length="365" mass="43233">MLLIPLLWCQIFMYTSLFVCLIQLIQLLIGFYNRIKNWKNFIFNLYLFHHLFISLCRSLLTFFHVYFACSNKCLQFKFIIHYFFLISSFDIILFVVSESAHFWDSSVQMKSSLYNICCLTFGLFFIYFISTFFLSIHLTIGGKNPFITELCLLPPSSLLSSSSSSQQIYIEHSTEKVYETEIINRTSFIPILILFILFVLIDILTFSWIIILYKEIYKLKRKSLASIFFQTLVFTKFKEHERTNLVDISLKRIQSSILFVLSNMIVIIPILIIKLFQITLTTSVRLILIFLTSLPLCECFTFLFYDEFKLTTKLCLFTFQKLIIKKKNNNNNKNNTNILKSTYQNEYMYEEQIGIKLSSYRETEV</sequence>
<protein>
    <submittedName>
        <fullName evidence="2">Uncharacterized protein</fullName>
    </submittedName>
</protein>
<dbReference type="EMBL" id="CAJOBC010008297">
    <property type="protein sequence ID" value="CAF3957690.1"/>
    <property type="molecule type" value="Genomic_DNA"/>
</dbReference>
<name>A0A814VVT9_9BILA</name>
<reference evidence="2" key="1">
    <citation type="submission" date="2021-02" db="EMBL/GenBank/DDBJ databases">
        <authorList>
            <person name="Nowell W R."/>
        </authorList>
    </citation>
    <scope>NUCLEOTIDE SEQUENCE</scope>
</reference>